<proteinExistence type="predicted"/>
<dbReference type="Gene3D" id="1.25.40.10">
    <property type="entry name" value="Tetratricopeptide repeat domain"/>
    <property type="match status" value="6"/>
</dbReference>
<dbReference type="SUPFAM" id="SSF48452">
    <property type="entry name" value="TPR-like"/>
    <property type="match status" value="3"/>
</dbReference>
<comment type="caution">
    <text evidence="5">The sequence shown here is derived from an EMBL/GenBank/DDBJ whole genome shotgun (WGS) entry which is preliminary data.</text>
</comment>
<evidence type="ECO:0000313" key="6">
    <source>
        <dbReference type="Proteomes" id="UP001057868"/>
    </source>
</evidence>
<evidence type="ECO:0000256" key="1">
    <source>
        <dbReference type="ARBA" id="ARBA00022737"/>
    </source>
</evidence>
<evidence type="ECO:0000256" key="4">
    <source>
        <dbReference type="SAM" id="Coils"/>
    </source>
</evidence>
<feature type="repeat" description="TPR" evidence="3">
    <location>
        <begin position="1106"/>
        <end position="1139"/>
    </location>
</feature>
<keyword evidence="1" id="KW-0677">Repeat</keyword>
<dbReference type="InterPro" id="IPR019734">
    <property type="entry name" value="TPR_rpt"/>
</dbReference>
<dbReference type="Pfam" id="PF13374">
    <property type="entry name" value="TPR_10"/>
    <property type="match status" value="1"/>
</dbReference>
<sequence>MKCPKCSTEMIKGKKYWICEECEERVPIIEDLGSGEFNINAMNEFPTIIAHEYHRLKELSTAGEAYGTFMQIKDMYEVILKFPVLIMMEGLIYSLKNEGENECRNSILRAFIEKPLSLGDWEVTASRISRLTDEELPQRNLMIYGETRTYLKNIIKLFKVKINGTEKYISSWRNDEIAHGALAFDDVDFRNEIGYMLSNIHEIMRKSEKYYSQIEIINDKGIVLKGHNIESMDEQNEIYISFSMDSKEDNITLMPLVYSSEIYIYLFDSFSHYSNIAYRLNYSHGKKDKCYKSVDTFLEIKKILNVEELTSETIKRENHLVTQLKKIDEILKTKKIIKPTYLNDYLMKILGFEKDTKQYTSGVFMIRTERGMGKTVFTKVLDDLDNISSQEEKPSFYNKVIKRVYHINSTYGSELSTFKHMLQNDLCSTLQKANVYVGEIRDEFTRLDMCQSTDSIKKQFAVILNKAFYELNRAYVNETGVKREKFLMVIDGLDEFNYKYKDNIRTIFDYIPTPDMLAEGIYILLTCRTDGELINSERIRKEINNIKLTLPEISIIRTSGEYVSLLKKHLIKNLSISEAKEQDELLKLLDYRFSYLGAYEKLYSSNLYNKNELNPKNIIKTYMNYLQSANKRHYESIKKLLLILAIAPSGIRVDELCYLMNEQEITYRLLGSIADISNFVETKRENGATVMSITHVDWKENLLQNYKEEIGELLEELKESVYSLFRELWSDPIAQGYKKYQKDFAKYRGMFYLFSNYLDMSQYFREINNITISDDELRENSEAFYSIEPLMKVPSNEYERMQIRINYLSGIIIESLNINEKTLGDYLILSDVFIKRCATFEDLNLLQEAKRDCECAIQIREDLYKNGFLEESDLLAEAYTKRGNLNLKFNLYNEGLEDLQSAIEIRESLDKEGTLPDRYDLAMAYMDKGVGLNRLYHLEEGLEEFERAIEIIESLDREGKLFDKSVLASLHINKGASFVELNSLEQALKEYESAIKILGGLTNEEEVYNVINLAKAHMNRGQLFRVMNRLEEALEDNKIAVEIMESLHKSERLPNVGDLAEVYDNRGNVLLDLNKSEEALCDYEIEVEIYKALESVGRLTDENKLAHALNSRGVALKNLGNFEEALSDFNSVIQIREELAGKGKLDDRNTLITAYNNRIDVFKRLNRIDELVSDYEKIITNIKELEKNEQLTNKDHLAKVYADRGMTLCNFNMFKEALADLERAKDLWESLSEEGGQDYKNQLAKLYVNTGGIFYNLNLVGDGLVNFKRAIEIMEELYEGGMLKDIDNLAIVCMNSGLALNSLNQLEEALKYYNKAYNVMGGMDKHIKITNKDLLAAICMNRGATLCKLNLLTEALNDFNKVIEITGHWEKQITIEEIGQLQDVYSNRALVLTELKLFSEAYKDFSKVLEYNKILVNENYETVEEYLQLILYIAEMLKNNVDDLELQKLFKLYYEPICKLSSSKEAKQYIRKIEKIVDSIL</sequence>
<dbReference type="InterPro" id="IPR011990">
    <property type="entry name" value="TPR-like_helical_dom_sf"/>
</dbReference>
<dbReference type="PROSITE" id="PS50005">
    <property type="entry name" value="TPR"/>
    <property type="match status" value="2"/>
</dbReference>
<evidence type="ECO:0000256" key="3">
    <source>
        <dbReference type="PROSITE-ProRule" id="PRU00339"/>
    </source>
</evidence>
<keyword evidence="2 3" id="KW-0802">TPR repeat</keyword>
<organism evidence="5 6">
    <name type="scientific">Clostridium folliculivorans</name>
    <dbReference type="NCBI Taxonomy" id="2886038"/>
    <lineage>
        <taxon>Bacteria</taxon>
        <taxon>Bacillati</taxon>
        <taxon>Bacillota</taxon>
        <taxon>Clostridia</taxon>
        <taxon>Eubacteriales</taxon>
        <taxon>Clostridiaceae</taxon>
        <taxon>Clostridium</taxon>
    </lineage>
</organism>
<dbReference type="PANTHER" id="PTHR44858:SF1">
    <property type="entry name" value="UDP-N-ACETYLGLUCOSAMINE--PEPTIDE N-ACETYLGLUCOSAMINYLTRANSFERASE SPINDLY-RELATED"/>
    <property type="match status" value="1"/>
</dbReference>
<dbReference type="InterPro" id="IPR050498">
    <property type="entry name" value="Ycf3"/>
</dbReference>
<dbReference type="Proteomes" id="UP001057868">
    <property type="component" value="Unassembled WGS sequence"/>
</dbReference>
<dbReference type="SMART" id="SM00028">
    <property type="entry name" value="TPR"/>
    <property type="match status" value="13"/>
</dbReference>
<dbReference type="RefSeq" id="WP_261851354.1">
    <property type="nucleotide sequence ID" value="NZ_BQXY01000001.1"/>
</dbReference>
<dbReference type="PANTHER" id="PTHR44858">
    <property type="entry name" value="TETRATRICOPEPTIDE REPEAT PROTEIN 6"/>
    <property type="match status" value="1"/>
</dbReference>
<dbReference type="Pfam" id="PF13181">
    <property type="entry name" value="TPR_8"/>
    <property type="match status" value="1"/>
</dbReference>
<keyword evidence="4" id="KW-0175">Coiled coil</keyword>
<feature type="repeat" description="TPR" evidence="3">
    <location>
        <begin position="876"/>
        <end position="909"/>
    </location>
</feature>
<name>A0A9W6D9I1_9CLOT</name>
<evidence type="ECO:0008006" key="7">
    <source>
        <dbReference type="Google" id="ProtNLM"/>
    </source>
</evidence>
<gene>
    <name evidence="5" type="ORF">CFOLD11_11710</name>
</gene>
<evidence type="ECO:0000256" key="2">
    <source>
        <dbReference type="ARBA" id="ARBA00022803"/>
    </source>
</evidence>
<protein>
    <recommendedName>
        <fullName evidence="7">Tetratricopeptide repeat protein</fullName>
    </recommendedName>
</protein>
<keyword evidence="6" id="KW-1185">Reference proteome</keyword>
<feature type="coiled-coil region" evidence="4">
    <location>
        <begin position="938"/>
        <end position="1001"/>
    </location>
</feature>
<accession>A0A9W6D9I1</accession>
<reference evidence="5" key="1">
    <citation type="journal article" date="2023" name="Int. J. Syst. Evol. Microbiol.">
        <title>&lt;i&gt;Clostridium folliculivorans&lt;/i&gt; sp. nov., isolated from soil samples of an organic paddy in Japan.</title>
        <authorList>
            <person name="Tazawa J."/>
            <person name="Kobayashi H."/>
            <person name="Tanizawa Y."/>
            <person name="Uchino A."/>
            <person name="Tanaka F."/>
            <person name="Urashima Y."/>
            <person name="Miura S."/>
            <person name="Sakamoto M."/>
            <person name="Ohkuma M."/>
            <person name="Tohno M."/>
        </authorList>
    </citation>
    <scope>NUCLEOTIDE SEQUENCE</scope>
    <source>
        <strain evidence="5">D1-1</strain>
    </source>
</reference>
<dbReference type="EMBL" id="BQXY01000001">
    <property type="protein sequence ID" value="GKU24345.1"/>
    <property type="molecule type" value="Genomic_DNA"/>
</dbReference>
<evidence type="ECO:0000313" key="5">
    <source>
        <dbReference type="EMBL" id="GKU24345.1"/>
    </source>
</evidence>